<dbReference type="STRING" id="1081109.A0A167VS29"/>
<dbReference type="OrthoDB" id="201362at2759"/>
<dbReference type="EMBL" id="AZGY01000033">
    <property type="protein sequence ID" value="KZZ87928.1"/>
    <property type="molecule type" value="Genomic_DNA"/>
</dbReference>
<keyword evidence="5" id="KW-1185">Reference proteome</keyword>
<dbReference type="GO" id="GO:0005739">
    <property type="term" value="C:mitochondrion"/>
    <property type="evidence" value="ECO:0007669"/>
    <property type="project" value="TreeGrafter"/>
</dbReference>
<evidence type="ECO:0000313" key="4">
    <source>
        <dbReference type="EMBL" id="KZZ87928.1"/>
    </source>
</evidence>
<feature type="compositionally biased region" description="Basic and acidic residues" evidence="3">
    <location>
        <begin position="83"/>
        <end position="102"/>
    </location>
</feature>
<accession>A0A167VS29</accession>
<dbReference type="AlphaFoldDB" id="A0A167VS29"/>
<name>A0A167VS29_9HYPO</name>
<comment type="similarity">
    <text evidence="1">Belongs to the SDHAF4 family.</text>
</comment>
<evidence type="ECO:0000313" key="5">
    <source>
        <dbReference type="Proteomes" id="UP000078544"/>
    </source>
</evidence>
<protein>
    <recommendedName>
        <fullName evidence="2">Succinate dehydrogenase assembly factor 4, mitochondrial</fullName>
    </recommendedName>
</protein>
<evidence type="ECO:0000256" key="3">
    <source>
        <dbReference type="SAM" id="MobiDB-lite"/>
    </source>
</evidence>
<dbReference type="PANTHER" id="PTHR28524:SF3">
    <property type="entry name" value="SUCCINATE DEHYDROGENASE ASSEMBLY FACTOR 4, MITOCHONDRIAL"/>
    <property type="match status" value="1"/>
</dbReference>
<dbReference type="Proteomes" id="UP000078544">
    <property type="component" value="Unassembled WGS sequence"/>
</dbReference>
<dbReference type="PANTHER" id="PTHR28524">
    <property type="entry name" value="SUCCINATE DEHYDROGENASE ASSEMBLY FACTOR 4, MITOCHONDRIAL"/>
    <property type="match status" value="1"/>
</dbReference>
<dbReference type="Pfam" id="PF07896">
    <property type="entry name" value="DUF1674"/>
    <property type="match status" value="1"/>
</dbReference>
<gene>
    <name evidence="4" type="ORF">AAL_08259</name>
</gene>
<proteinExistence type="inferred from homology"/>
<sequence>MLRLRLLARRIKPLPLPARAYSFTAGPSPPKLPASEQAEFERLQRQAAQPTLTRAPPAPEKAQEQEDEAAVNPGLYRGAPPEFHGDKNPKTGEIGGPKKEPLRWGGQGDWSYNGRVTDF</sequence>
<evidence type="ECO:0000256" key="1">
    <source>
        <dbReference type="ARBA" id="ARBA00005701"/>
    </source>
</evidence>
<comment type="caution">
    <text evidence="4">The sequence shown here is derived from an EMBL/GenBank/DDBJ whole genome shotgun (WGS) entry which is preliminary data.</text>
</comment>
<evidence type="ECO:0000256" key="2">
    <source>
        <dbReference type="ARBA" id="ARBA00022170"/>
    </source>
</evidence>
<dbReference type="GO" id="GO:0034553">
    <property type="term" value="P:mitochondrial respiratory chain complex II assembly"/>
    <property type="evidence" value="ECO:0007669"/>
    <property type="project" value="TreeGrafter"/>
</dbReference>
<organism evidence="4 5">
    <name type="scientific">Moelleriella libera RCEF 2490</name>
    <dbReference type="NCBI Taxonomy" id="1081109"/>
    <lineage>
        <taxon>Eukaryota</taxon>
        <taxon>Fungi</taxon>
        <taxon>Dikarya</taxon>
        <taxon>Ascomycota</taxon>
        <taxon>Pezizomycotina</taxon>
        <taxon>Sordariomycetes</taxon>
        <taxon>Hypocreomycetidae</taxon>
        <taxon>Hypocreales</taxon>
        <taxon>Clavicipitaceae</taxon>
        <taxon>Moelleriella</taxon>
    </lineage>
</organism>
<feature type="region of interest" description="Disordered" evidence="3">
    <location>
        <begin position="19"/>
        <end position="119"/>
    </location>
</feature>
<dbReference type="InterPro" id="IPR012875">
    <property type="entry name" value="SDHF4"/>
</dbReference>
<reference evidence="4 5" key="1">
    <citation type="journal article" date="2016" name="Genome Biol. Evol.">
        <title>Divergent and convergent evolution of fungal pathogenicity.</title>
        <authorList>
            <person name="Shang Y."/>
            <person name="Xiao G."/>
            <person name="Zheng P."/>
            <person name="Cen K."/>
            <person name="Zhan S."/>
            <person name="Wang C."/>
        </authorList>
    </citation>
    <scope>NUCLEOTIDE SEQUENCE [LARGE SCALE GENOMIC DNA]</scope>
    <source>
        <strain evidence="4 5">RCEF 2490</strain>
    </source>
</reference>